<dbReference type="GO" id="GO:0005524">
    <property type="term" value="F:ATP binding"/>
    <property type="evidence" value="ECO:0007669"/>
    <property type="project" value="UniProtKB-KW"/>
</dbReference>
<dbReference type="NCBIfam" id="TIGR01189">
    <property type="entry name" value="ccmA"/>
    <property type="match status" value="1"/>
</dbReference>
<evidence type="ECO:0000256" key="4">
    <source>
        <dbReference type="ARBA" id="ARBA00022840"/>
    </source>
</evidence>
<keyword evidence="5" id="KW-1278">Translocase</keyword>
<dbReference type="InterPro" id="IPR005895">
    <property type="entry name" value="ABC_transptr_haem_export_CcmA"/>
</dbReference>
<dbReference type="InterPro" id="IPR003439">
    <property type="entry name" value="ABC_transporter-like_ATP-bd"/>
</dbReference>
<sequence>MQACHLSATDLACRRGDRVLFRGFGMDLEAGTALHITGSNGIGKTSLMRILAGLLTPYEGHVKREGAIGLMDEHPALDPQVQLSDGLAFWSAIDGSKDCEETVHILGLDELMDVPFRFLSTGQRKRAALARLVNQDAPIWLLDEPLNGLDVDAKEQTESLIALHCDEGGICVIASHQTVRLPRAQSISLEEYAL</sequence>
<dbReference type="Pfam" id="PF00005">
    <property type="entry name" value="ABC_tran"/>
    <property type="match status" value="1"/>
</dbReference>
<keyword evidence="2" id="KW-0547">Nucleotide-binding</keyword>
<evidence type="ECO:0000256" key="6">
    <source>
        <dbReference type="ARBA" id="ARBA00023136"/>
    </source>
</evidence>
<dbReference type="PROSITE" id="PS50893">
    <property type="entry name" value="ABC_TRANSPORTER_2"/>
    <property type="match status" value="1"/>
</dbReference>
<dbReference type="Proteomes" id="UP000468943">
    <property type="component" value="Unassembled WGS sequence"/>
</dbReference>
<keyword evidence="1" id="KW-0813">Transport</keyword>
<evidence type="ECO:0000259" key="7">
    <source>
        <dbReference type="PROSITE" id="PS50893"/>
    </source>
</evidence>
<keyword evidence="4 8" id="KW-0067">ATP-binding</keyword>
<dbReference type="PANTHER" id="PTHR43499:SF1">
    <property type="entry name" value="ABC TRANSPORTER I FAMILY MEMBER 1"/>
    <property type="match status" value="1"/>
</dbReference>
<dbReference type="SMART" id="SM00382">
    <property type="entry name" value="AAA"/>
    <property type="match status" value="1"/>
</dbReference>
<dbReference type="InterPro" id="IPR003593">
    <property type="entry name" value="AAA+_ATPase"/>
</dbReference>
<dbReference type="PANTHER" id="PTHR43499">
    <property type="entry name" value="ABC TRANSPORTER I FAMILY MEMBER 1"/>
    <property type="match status" value="1"/>
</dbReference>
<dbReference type="Gene3D" id="3.40.50.300">
    <property type="entry name" value="P-loop containing nucleotide triphosphate hydrolases"/>
    <property type="match status" value="1"/>
</dbReference>
<reference evidence="8 9" key="1">
    <citation type="submission" date="2019-12" db="EMBL/GenBank/DDBJ databases">
        <title>Genomic-based taxomic classification of the family Erythrobacteraceae.</title>
        <authorList>
            <person name="Xu L."/>
        </authorList>
    </citation>
    <scope>NUCLEOTIDE SEQUENCE [LARGE SCALE GENOMIC DNA]</scope>
    <source>
        <strain evidence="8 9">JCM 17802</strain>
    </source>
</reference>
<dbReference type="SUPFAM" id="SSF52540">
    <property type="entry name" value="P-loop containing nucleoside triphosphate hydrolases"/>
    <property type="match status" value="1"/>
</dbReference>
<dbReference type="AlphaFoldDB" id="A0A6I4SKY3"/>
<comment type="caution">
    <text evidence="8">The sequence shown here is derived from an EMBL/GenBank/DDBJ whole genome shotgun (WGS) entry which is preliminary data.</text>
</comment>
<keyword evidence="6" id="KW-0472">Membrane</keyword>
<dbReference type="InterPro" id="IPR027417">
    <property type="entry name" value="P-loop_NTPase"/>
</dbReference>
<feature type="domain" description="ABC transporter" evidence="7">
    <location>
        <begin position="6"/>
        <end position="191"/>
    </location>
</feature>
<dbReference type="GO" id="GO:0016887">
    <property type="term" value="F:ATP hydrolysis activity"/>
    <property type="evidence" value="ECO:0007669"/>
    <property type="project" value="InterPro"/>
</dbReference>
<proteinExistence type="predicted"/>
<evidence type="ECO:0000313" key="8">
    <source>
        <dbReference type="EMBL" id="MXO56419.1"/>
    </source>
</evidence>
<gene>
    <name evidence="8" type="primary">ccmA</name>
    <name evidence="8" type="ORF">GRI36_05940</name>
</gene>
<evidence type="ECO:0000256" key="5">
    <source>
        <dbReference type="ARBA" id="ARBA00022967"/>
    </source>
</evidence>
<dbReference type="GO" id="GO:0022857">
    <property type="term" value="F:transmembrane transporter activity"/>
    <property type="evidence" value="ECO:0007669"/>
    <property type="project" value="InterPro"/>
</dbReference>
<dbReference type="EMBL" id="WTYS01000001">
    <property type="protein sequence ID" value="MXO56419.1"/>
    <property type="molecule type" value="Genomic_DNA"/>
</dbReference>
<organism evidence="8 9">
    <name type="scientific">Pontixanthobacter gangjinensis</name>
    <dbReference type="NCBI Taxonomy" id="1028742"/>
    <lineage>
        <taxon>Bacteria</taxon>
        <taxon>Pseudomonadati</taxon>
        <taxon>Pseudomonadota</taxon>
        <taxon>Alphaproteobacteria</taxon>
        <taxon>Sphingomonadales</taxon>
        <taxon>Erythrobacteraceae</taxon>
        <taxon>Pontixanthobacter</taxon>
    </lineage>
</organism>
<evidence type="ECO:0000256" key="2">
    <source>
        <dbReference type="ARBA" id="ARBA00022741"/>
    </source>
</evidence>
<dbReference type="OrthoDB" id="9800654at2"/>
<keyword evidence="3" id="KW-0201">Cytochrome c-type biogenesis</keyword>
<evidence type="ECO:0000313" key="9">
    <source>
        <dbReference type="Proteomes" id="UP000468943"/>
    </source>
</evidence>
<dbReference type="GO" id="GO:0017004">
    <property type="term" value="P:cytochrome complex assembly"/>
    <property type="evidence" value="ECO:0007669"/>
    <property type="project" value="UniProtKB-KW"/>
</dbReference>
<protein>
    <submittedName>
        <fullName evidence="8">Heme ABC exporter ATP-binding protein CcmA</fullName>
    </submittedName>
</protein>
<dbReference type="RefSeq" id="WP_160597622.1">
    <property type="nucleotide sequence ID" value="NZ_WTYS01000001.1"/>
</dbReference>
<evidence type="ECO:0000256" key="3">
    <source>
        <dbReference type="ARBA" id="ARBA00022748"/>
    </source>
</evidence>
<name>A0A6I4SKY3_9SPHN</name>
<evidence type="ECO:0000256" key="1">
    <source>
        <dbReference type="ARBA" id="ARBA00022448"/>
    </source>
</evidence>
<accession>A0A6I4SKY3</accession>
<keyword evidence="9" id="KW-1185">Reference proteome</keyword>